<dbReference type="EMBL" id="JH603169">
    <property type="protein sequence ID" value="EIC22201.1"/>
    <property type="molecule type" value="Genomic_DNA"/>
</dbReference>
<dbReference type="PANTHER" id="PTHR42953:SF3">
    <property type="entry name" value="HIGH-AFFINITY ZINC UPTAKE SYSTEM PROTEIN ZNUA"/>
    <property type="match status" value="1"/>
</dbReference>
<dbReference type="HOGENOM" id="CLU_016838_1_0_6"/>
<comment type="similarity">
    <text evidence="1">Belongs to the bacterial solute-binding protein 9 family.</text>
</comment>
<keyword evidence="5" id="KW-0864">Zinc transport</keyword>
<reference evidence="8" key="1">
    <citation type="submission" date="2011-06" db="EMBL/GenBank/DDBJ databases">
        <authorList>
            <consortium name="US DOE Joint Genome Institute (JGI-PGF)"/>
            <person name="Lucas S."/>
            <person name="Han J."/>
            <person name="Lapidus A."/>
            <person name="Cheng J.-F."/>
            <person name="Goodwin L."/>
            <person name="Pitluck S."/>
            <person name="Peters L."/>
            <person name="Land M.L."/>
            <person name="Hauser L."/>
            <person name="Vogl K."/>
            <person name="Liu Z."/>
            <person name="Overmann J."/>
            <person name="Frigaard N.-U."/>
            <person name="Bryant D.A."/>
            <person name="Woyke T.J."/>
        </authorList>
    </citation>
    <scope>NUCLEOTIDE SEQUENCE [LARGE SCALE GENOMIC DNA]</scope>
    <source>
        <strain evidence="8">970</strain>
    </source>
</reference>
<dbReference type="Proteomes" id="UP000002964">
    <property type="component" value="Unassembled WGS sequence"/>
</dbReference>
<dbReference type="GO" id="GO:0006829">
    <property type="term" value="P:zinc ion transport"/>
    <property type="evidence" value="ECO:0007669"/>
    <property type="project" value="UniProtKB-KW"/>
</dbReference>
<evidence type="ECO:0000256" key="4">
    <source>
        <dbReference type="ARBA" id="ARBA00022729"/>
    </source>
</evidence>
<evidence type="ECO:0000313" key="8">
    <source>
        <dbReference type="Proteomes" id="UP000002964"/>
    </source>
</evidence>
<protein>
    <recommendedName>
        <fullName evidence="2">High-affinity zinc uptake system protein ZnuA</fullName>
    </recommendedName>
</protein>
<dbReference type="Pfam" id="PF01297">
    <property type="entry name" value="ZnuA"/>
    <property type="match status" value="1"/>
</dbReference>
<dbReference type="PANTHER" id="PTHR42953">
    <property type="entry name" value="HIGH-AFFINITY ZINC UPTAKE SYSTEM PROTEIN ZNUA-RELATED"/>
    <property type="match status" value="1"/>
</dbReference>
<evidence type="ECO:0000256" key="5">
    <source>
        <dbReference type="ARBA" id="ARBA00022906"/>
    </source>
</evidence>
<dbReference type="STRING" id="631362.Thi970DRAFT_02453"/>
<evidence type="ECO:0000256" key="1">
    <source>
        <dbReference type="ARBA" id="ARBA00011028"/>
    </source>
</evidence>
<dbReference type="AlphaFoldDB" id="H8YZS4"/>
<evidence type="ECO:0000256" key="2">
    <source>
        <dbReference type="ARBA" id="ARBA00015915"/>
    </source>
</evidence>
<proteinExistence type="inferred from homology"/>
<evidence type="ECO:0000256" key="6">
    <source>
        <dbReference type="SAM" id="MobiDB-lite"/>
    </source>
</evidence>
<keyword evidence="5" id="KW-0406">Ion transport</keyword>
<keyword evidence="8" id="KW-1185">Reference proteome</keyword>
<dbReference type="eggNOG" id="COG0803">
    <property type="taxonomic scope" value="Bacteria"/>
</dbReference>
<evidence type="ECO:0000313" key="7">
    <source>
        <dbReference type="EMBL" id="EIC22201.1"/>
    </source>
</evidence>
<reference evidence="7 8" key="2">
    <citation type="submission" date="2011-11" db="EMBL/GenBank/DDBJ databases">
        <authorList>
            <consortium name="US DOE Joint Genome Institute"/>
            <person name="Lucas S."/>
            <person name="Han J."/>
            <person name="Lapidus A."/>
            <person name="Cheng J.-F."/>
            <person name="Goodwin L."/>
            <person name="Pitluck S."/>
            <person name="Peters L."/>
            <person name="Ovchinnikova G."/>
            <person name="Zhang X."/>
            <person name="Detter J.C."/>
            <person name="Han C."/>
            <person name="Tapia R."/>
            <person name="Land M."/>
            <person name="Hauser L."/>
            <person name="Kyrpides N."/>
            <person name="Ivanova N."/>
            <person name="Pagani I."/>
            <person name="Vogl K."/>
            <person name="Liu Z."/>
            <person name="Overmann J."/>
            <person name="Frigaard N.-U."/>
            <person name="Bryant D."/>
            <person name="Woyke T."/>
        </authorList>
    </citation>
    <scope>NUCLEOTIDE SEQUENCE [LARGE SCALE GENOMIC DNA]</scope>
    <source>
        <strain evidence="7 8">970</strain>
    </source>
</reference>
<sequence>MALQPFALLPFALLIVLLAAVWPASTMAEPAARLRVFASVLPIQYFAQRVGGDDVEVEVMVLPGQSPATYEPRPQQVAALAQTDLYLRIGVPFEDAWMRRIRTANPRMEVLDLRDGLELRPMAAHHHNDTDATQAEPHAAPEHAPDHEHGQELDAHVWTSPRLARQMAVRIRERFSALDPEHADNYRQHQQAFDQELAALDAELDEQLRGLKQRAFLVYHPAWGYFADAYQLQQIPVEFEGKEPGARQLAALIEQAQALDIEAVVVQPQFDQRAAERVAQAIGGRLASVDPLSVNYAENLRALARVIAGQPTADDD</sequence>
<dbReference type="Gene3D" id="3.40.50.1980">
    <property type="entry name" value="Nitrogenase molybdenum iron protein domain"/>
    <property type="match status" value="2"/>
</dbReference>
<organism evidence="7 8">
    <name type="scientific">Thiorhodovibrio frisius</name>
    <dbReference type="NCBI Taxonomy" id="631362"/>
    <lineage>
        <taxon>Bacteria</taxon>
        <taxon>Pseudomonadati</taxon>
        <taxon>Pseudomonadota</taxon>
        <taxon>Gammaproteobacteria</taxon>
        <taxon>Chromatiales</taxon>
        <taxon>Chromatiaceae</taxon>
        <taxon>Thiorhodovibrio</taxon>
    </lineage>
</organism>
<dbReference type="GO" id="GO:0046872">
    <property type="term" value="F:metal ion binding"/>
    <property type="evidence" value="ECO:0007669"/>
    <property type="project" value="InterPro"/>
</dbReference>
<dbReference type="SUPFAM" id="SSF53807">
    <property type="entry name" value="Helical backbone' metal receptor"/>
    <property type="match status" value="1"/>
</dbReference>
<name>H8YZS4_9GAMM</name>
<keyword evidence="4" id="KW-0732">Signal</keyword>
<keyword evidence="5" id="KW-0862">Zinc</keyword>
<feature type="compositionally biased region" description="Basic and acidic residues" evidence="6">
    <location>
        <begin position="139"/>
        <end position="151"/>
    </location>
</feature>
<gene>
    <name evidence="7" type="ORF">Thi970DRAFT_02453</name>
</gene>
<dbReference type="InterPro" id="IPR050492">
    <property type="entry name" value="Bact_metal-bind_prot9"/>
</dbReference>
<accession>H8YZS4</accession>
<feature type="region of interest" description="Disordered" evidence="6">
    <location>
        <begin position="127"/>
        <end position="151"/>
    </location>
</feature>
<dbReference type="InterPro" id="IPR006127">
    <property type="entry name" value="ZnuA-like"/>
</dbReference>
<keyword evidence="3" id="KW-0813">Transport</keyword>
<evidence type="ECO:0000256" key="3">
    <source>
        <dbReference type="ARBA" id="ARBA00022448"/>
    </source>
</evidence>